<evidence type="ECO:0000256" key="1">
    <source>
        <dbReference type="ARBA" id="ARBA00002680"/>
    </source>
</evidence>
<evidence type="ECO:0000259" key="22">
    <source>
        <dbReference type="SMART" id="SM01222"/>
    </source>
</evidence>
<evidence type="ECO:0000259" key="21">
    <source>
        <dbReference type="SMART" id="SM01221"/>
    </source>
</evidence>
<dbReference type="Pfam" id="PF04961">
    <property type="entry name" value="FTCD_C"/>
    <property type="match status" value="1"/>
</dbReference>
<dbReference type="InterPro" id="IPR004227">
    <property type="entry name" value="Formiminotransferase_cat"/>
</dbReference>
<dbReference type="EC" id="2.1.2.5" evidence="7"/>
<proteinExistence type="inferred from homology"/>
<dbReference type="OrthoDB" id="48036at2759"/>
<evidence type="ECO:0000256" key="17">
    <source>
        <dbReference type="ARBA" id="ARBA00023268"/>
    </source>
</evidence>
<dbReference type="GO" id="GO:0019556">
    <property type="term" value="P:L-histidine catabolic process to glutamate and formamide"/>
    <property type="evidence" value="ECO:0007669"/>
    <property type="project" value="UniProtKB-UniPathway"/>
</dbReference>
<keyword evidence="17" id="KW-0511">Multifunctional enzyme</keyword>
<comment type="similarity">
    <text evidence="6">In the C-terminal section; belongs to the cyclodeaminase/cyclohydrolase family.</text>
</comment>
<dbReference type="InterPro" id="IPR012886">
    <property type="entry name" value="Formiminotransferase_N"/>
</dbReference>
<dbReference type="NCBIfam" id="TIGR02024">
    <property type="entry name" value="FtcD"/>
    <property type="match status" value="1"/>
</dbReference>
<dbReference type="InterPro" id="IPR007044">
    <property type="entry name" value="Cyclodeamin/CycHdrlase"/>
</dbReference>
<keyword evidence="14" id="KW-0333">Golgi apparatus</keyword>
<keyword evidence="16" id="KW-0456">Lyase</keyword>
<evidence type="ECO:0000256" key="7">
    <source>
        <dbReference type="ARBA" id="ARBA00012252"/>
    </source>
</evidence>
<dbReference type="GO" id="GO:0005794">
    <property type="term" value="C:Golgi apparatus"/>
    <property type="evidence" value="ECO:0007669"/>
    <property type="project" value="UniProtKB-SubCell"/>
</dbReference>
<dbReference type="InterPro" id="IPR051623">
    <property type="entry name" value="FTCD"/>
</dbReference>
<dbReference type="SUPFAM" id="SSF55116">
    <property type="entry name" value="Formiminotransferase domain of formiminotransferase-cyclodeaminase"/>
    <property type="match status" value="2"/>
</dbReference>
<evidence type="ECO:0000256" key="20">
    <source>
        <dbReference type="ARBA" id="ARBA00030029"/>
    </source>
</evidence>
<dbReference type="SMART" id="SM01221">
    <property type="entry name" value="FTCD"/>
    <property type="match status" value="1"/>
</dbReference>
<dbReference type="InterPro" id="IPR037064">
    <property type="entry name" value="Formiminotransferase_N_sf"/>
</dbReference>
<dbReference type="GO" id="GO:0030409">
    <property type="term" value="F:glutamate formimidoyltransferase activity"/>
    <property type="evidence" value="ECO:0007669"/>
    <property type="project" value="UniProtKB-EC"/>
</dbReference>
<dbReference type="Gene3D" id="1.20.120.680">
    <property type="entry name" value="Formiminotetrahydrofolate cyclodeaminase monomer, up-and-down helical bundle"/>
    <property type="match status" value="1"/>
</dbReference>
<keyword evidence="10" id="KW-0963">Cytoplasm</keyword>
<dbReference type="Proteomes" id="UP000694390">
    <property type="component" value="Chromosome 11"/>
</dbReference>
<dbReference type="GeneTree" id="ENSGT00390000005581"/>
<dbReference type="Ensembl" id="ENSGEVT00005012347.1">
    <property type="protein sequence ID" value="ENSGEVP00005011782.1"/>
    <property type="gene ID" value="ENSGEVG00005008182.1"/>
</dbReference>
<evidence type="ECO:0000256" key="9">
    <source>
        <dbReference type="ARBA" id="ARBA00017787"/>
    </source>
</evidence>
<evidence type="ECO:0000256" key="2">
    <source>
        <dbReference type="ARBA" id="ARBA00004114"/>
    </source>
</evidence>
<evidence type="ECO:0000256" key="6">
    <source>
        <dbReference type="ARBA" id="ARBA00010825"/>
    </source>
</evidence>
<keyword evidence="24" id="KW-1185">Reference proteome</keyword>
<dbReference type="FunFam" id="1.20.120.680:FF:000001">
    <property type="entry name" value="Formimidoyltransferase cyclodeaminase"/>
    <property type="match status" value="1"/>
</dbReference>
<feature type="domain" description="Formiminotransferase N-terminal subdomain" evidence="22">
    <location>
        <begin position="2"/>
        <end position="165"/>
    </location>
</feature>
<evidence type="ECO:0000256" key="16">
    <source>
        <dbReference type="ARBA" id="ARBA00023239"/>
    </source>
</evidence>
<dbReference type="SMART" id="SM01222">
    <property type="entry name" value="FTCD_N"/>
    <property type="match status" value="1"/>
</dbReference>
<organism evidence="23 24">
    <name type="scientific">Gopherus evgoodei</name>
    <name type="common">Goodes thornscrub tortoise</name>
    <dbReference type="NCBI Taxonomy" id="1825980"/>
    <lineage>
        <taxon>Eukaryota</taxon>
        <taxon>Metazoa</taxon>
        <taxon>Chordata</taxon>
        <taxon>Craniata</taxon>
        <taxon>Vertebrata</taxon>
        <taxon>Euteleostomi</taxon>
        <taxon>Archelosauria</taxon>
        <taxon>Testudinata</taxon>
        <taxon>Testudines</taxon>
        <taxon>Cryptodira</taxon>
        <taxon>Durocryptodira</taxon>
        <taxon>Testudinoidea</taxon>
        <taxon>Testudinidae</taxon>
        <taxon>Gopherus</taxon>
    </lineage>
</organism>
<evidence type="ECO:0000256" key="14">
    <source>
        <dbReference type="ARBA" id="ARBA00023034"/>
    </source>
</evidence>
<comment type="function">
    <text evidence="1">Binds and promotes bundling of vimentin filaments originating from the Golgi.</text>
</comment>
<comment type="function">
    <text evidence="18">Folate-dependent enzyme, that displays both transferase and deaminase activity. Serves to channel one-carbon units from formiminoglutamate to the folate pool.</text>
</comment>
<evidence type="ECO:0000256" key="4">
    <source>
        <dbReference type="ARBA" id="ARBA00005082"/>
    </source>
</evidence>
<dbReference type="Gene3D" id="3.30.990.10">
    <property type="entry name" value="Formiminotransferase, N-terminal subdomain"/>
    <property type="match status" value="1"/>
</dbReference>
<evidence type="ECO:0000256" key="19">
    <source>
        <dbReference type="ARBA" id="ARBA00025915"/>
    </source>
</evidence>
<reference evidence="23" key="2">
    <citation type="submission" date="2025-08" db="UniProtKB">
        <authorList>
            <consortium name="Ensembl"/>
        </authorList>
    </citation>
    <scope>IDENTIFICATION</scope>
</reference>
<evidence type="ECO:0000256" key="10">
    <source>
        <dbReference type="ARBA" id="ARBA00022490"/>
    </source>
</evidence>
<comment type="pathway">
    <text evidence="4">Amino-acid degradation; L-histidine degradation into L-glutamate; L-glutamate from N-formimidoyl-L-glutamate (transferase route): step 1/1.</text>
</comment>
<protein>
    <recommendedName>
        <fullName evidence="9">Formimidoyltransferase-cyclodeaminase</fullName>
        <ecNumber evidence="7">2.1.2.5</ecNumber>
        <ecNumber evidence="8">4.3.1.4</ecNumber>
    </recommendedName>
    <alternativeName>
        <fullName evidence="20">Formiminotransferase-cyclodeaminase</fullName>
    </alternativeName>
</protein>
<evidence type="ECO:0000256" key="5">
    <source>
        <dbReference type="ARBA" id="ARBA00008297"/>
    </source>
</evidence>
<dbReference type="AlphaFoldDB" id="A0A8C4W845"/>
<keyword evidence="15" id="KW-0206">Cytoskeleton</keyword>
<comment type="subunit">
    <text evidence="19">Homooctamer, including four polyglutamate binding sites. The subunits are arranged as a tetramer of dimers, and form a planar ring-shaped structure.</text>
</comment>
<name>A0A8C4W845_9SAUR</name>
<evidence type="ECO:0000256" key="18">
    <source>
        <dbReference type="ARBA" id="ARBA00025506"/>
    </source>
</evidence>
<reference evidence="23" key="1">
    <citation type="submission" date="2019-06" db="EMBL/GenBank/DDBJ databases">
        <title>G10K-VGP Goodes thornscrub tortoise genome, primary haplotype.</title>
        <authorList>
            <person name="Murphy B."/>
            <person name="Edwards T."/>
            <person name="Rhie A."/>
            <person name="Koren S."/>
            <person name="Phillippy A."/>
            <person name="Fedrigo O."/>
            <person name="Haase B."/>
            <person name="Mountcastle J."/>
            <person name="Lewin H."/>
            <person name="Damas J."/>
            <person name="Howe K."/>
            <person name="Formenti G."/>
            <person name="Myers G."/>
            <person name="Durbin R."/>
            <person name="Jarvis E.D."/>
        </authorList>
    </citation>
    <scope>NUCLEOTIDE SEQUENCE [LARGE SCALE GENOMIC DNA]</scope>
</reference>
<evidence type="ECO:0000256" key="12">
    <source>
        <dbReference type="ARBA" id="ARBA00022808"/>
    </source>
</evidence>
<gene>
    <name evidence="23" type="primary">FTCD</name>
</gene>
<dbReference type="InterPro" id="IPR037070">
    <property type="entry name" value="Formiminotransferase_C_sf"/>
</dbReference>
<dbReference type="FunFam" id="3.30.70.670:FF:000001">
    <property type="entry name" value="Formimidoyltransferase cyclodeaminase"/>
    <property type="match status" value="1"/>
</dbReference>
<keyword evidence="11" id="KW-0808">Transferase</keyword>
<sequence length="526" mass="57585">RRRVINSPFFSCALFQVIDAIGESISQTPGCVLLDVDAGPSTNRTVYTFVGSPDAVVEGALRAARVAFQFIDMGKYPGILPVSGPTLICMCWMAPGQWSVTYEFPLAVYLYGEAARKESRKSLPAIRAGEYEALLEKLTKAEWAPDFGSASFVPRWGATVTGARTFLIAYNINLLCTKELAHRIALNIREQGRAKDQPGRLKKVQGMGWYLDEENIAQVSTNLLDFEITSLHTVYEEVCKDARELSLPVVGSQLVGLVPKKAMLDAAEYYIQKENLFILEEEQKIRLVVSRLGLDSLSPFNPQERIIEYLVQSGQADGGLVSKSLHTLVRAVGARSAAPGGGSVSAAMSALGAALGCMVGLMSYGKRQFEALELVMRKLIPPFHQAMNELIVMVDTDSLAFSSYMDAMKLPKNTPEEREKRTAAMQQGLKKAVGVPFSLAEKVNALWPMLKEMAQYGNLACKSDLQVAAKALEAGVFGAYFNVVTNLKDVTDEAFKKEMHGRVSSFLVEAQQSAALVLELLESRGQ</sequence>
<dbReference type="UniPathway" id="UPA00379">
    <property type="reaction ID" value="UER00555"/>
</dbReference>
<dbReference type="PANTHER" id="PTHR12234">
    <property type="entry name" value="FORMIMINOTRANSFERASE-CYCLODEAMINASE"/>
    <property type="match status" value="1"/>
</dbReference>
<dbReference type="Gene3D" id="3.30.70.670">
    <property type="entry name" value="Formiminotransferase, C-terminal subdomain"/>
    <property type="match status" value="1"/>
</dbReference>
<comment type="subcellular location">
    <subcellularLocation>
        <location evidence="2">Cytoplasm</location>
        <location evidence="2">Cytoskeleton</location>
        <location evidence="2">Microtubule organizing center</location>
        <location evidence="2">Centrosome</location>
        <location evidence="2">Centriole</location>
    </subcellularLocation>
    <subcellularLocation>
        <location evidence="3">Golgi apparatus</location>
    </subcellularLocation>
</comment>
<evidence type="ECO:0000313" key="23">
    <source>
        <dbReference type="Ensembl" id="ENSGEVP00005011782.1"/>
    </source>
</evidence>
<evidence type="ECO:0000256" key="13">
    <source>
        <dbReference type="ARBA" id="ARBA00022954"/>
    </source>
</evidence>
<evidence type="ECO:0000256" key="3">
    <source>
        <dbReference type="ARBA" id="ARBA00004555"/>
    </source>
</evidence>
<accession>A0A8C4W845</accession>
<dbReference type="EC" id="4.3.1.4" evidence="8"/>
<evidence type="ECO:0000256" key="8">
    <source>
        <dbReference type="ARBA" id="ARBA00012998"/>
    </source>
</evidence>
<dbReference type="GO" id="GO:0030412">
    <property type="term" value="F:formimidoyltetrahydrofolate cyclodeaminase activity"/>
    <property type="evidence" value="ECO:0007669"/>
    <property type="project" value="UniProtKB-EC"/>
</dbReference>
<feature type="domain" description="Formiminotransferase C-terminal subdomain" evidence="21">
    <location>
        <begin position="166"/>
        <end position="310"/>
    </location>
</feature>
<dbReference type="InterPro" id="IPR036178">
    <property type="entry name" value="Formintransfe-cycloase-like_sf"/>
</dbReference>
<dbReference type="GO" id="GO:0005542">
    <property type="term" value="F:folic acid binding"/>
    <property type="evidence" value="ECO:0007669"/>
    <property type="project" value="UniProtKB-KW"/>
</dbReference>
<dbReference type="InterPro" id="IPR022384">
    <property type="entry name" value="FormiminoTrfase_cat_dom_sf"/>
</dbReference>
<dbReference type="GO" id="GO:0019557">
    <property type="term" value="P:L-histidine catabolic process to glutamate and formate"/>
    <property type="evidence" value="ECO:0007669"/>
    <property type="project" value="UniProtKB-UniPathway"/>
</dbReference>
<evidence type="ECO:0000313" key="24">
    <source>
        <dbReference type="Proteomes" id="UP000694390"/>
    </source>
</evidence>
<dbReference type="Pfam" id="PF02971">
    <property type="entry name" value="FTCD"/>
    <property type="match status" value="1"/>
</dbReference>
<keyword evidence="12" id="KW-0369">Histidine metabolism</keyword>
<evidence type="ECO:0000256" key="15">
    <source>
        <dbReference type="ARBA" id="ARBA00023212"/>
    </source>
</evidence>
<keyword evidence="13" id="KW-0290">Folate-binding</keyword>
<reference evidence="23" key="3">
    <citation type="submission" date="2025-09" db="UniProtKB">
        <authorList>
            <consortium name="Ensembl"/>
        </authorList>
    </citation>
    <scope>IDENTIFICATION</scope>
</reference>
<comment type="similarity">
    <text evidence="5">In the N-terminal section; belongs to the formiminotransferase family.</text>
</comment>
<dbReference type="PANTHER" id="PTHR12234:SF0">
    <property type="entry name" value="FORMIMIDOYLTRANSFERASE-CYCLODEAMINASE"/>
    <property type="match status" value="1"/>
</dbReference>
<dbReference type="Pfam" id="PF07837">
    <property type="entry name" value="FTCD_N"/>
    <property type="match status" value="2"/>
</dbReference>
<dbReference type="InterPro" id="IPR013802">
    <property type="entry name" value="Formiminotransferase_C"/>
</dbReference>
<evidence type="ECO:0000256" key="11">
    <source>
        <dbReference type="ARBA" id="ARBA00022679"/>
    </source>
</evidence>
<dbReference type="SUPFAM" id="SSF101262">
    <property type="entry name" value="Methenyltetrahydrofolate cyclohydrolase-like"/>
    <property type="match status" value="1"/>
</dbReference>
<dbReference type="GO" id="GO:0005814">
    <property type="term" value="C:centriole"/>
    <property type="evidence" value="ECO:0007669"/>
    <property type="project" value="UniProtKB-SubCell"/>
</dbReference>